<evidence type="ECO:0000313" key="2">
    <source>
        <dbReference type="Proteomes" id="UP000631312"/>
    </source>
</evidence>
<comment type="caution">
    <text evidence="1">The sequence shown here is derived from an EMBL/GenBank/DDBJ whole genome shotgun (WGS) entry which is preliminary data.</text>
</comment>
<gene>
    <name evidence="1" type="ORF">Alo02nite_35040</name>
</gene>
<proteinExistence type="predicted"/>
<dbReference type="Proteomes" id="UP000631312">
    <property type="component" value="Unassembled WGS sequence"/>
</dbReference>
<accession>A0ABQ4AI90</accession>
<protein>
    <submittedName>
        <fullName evidence="1">Uncharacterized protein</fullName>
    </submittedName>
</protein>
<reference evidence="1 2" key="1">
    <citation type="submission" date="2021-01" db="EMBL/GenBank/DDBJ databases">
        <title>Whole genome shotgun sequence of Actinoplanes lobatus NBRC 12513.</title>
        <authorList>
            <person name="Komaki H."/>
            <person name="Tamura T."/>
        </authorList>
    </citation>
    <scope>NUCLEOTIDE SEQUENCE [LARGE SCALE GENOMIC DNA]</scope>
    <source>
        <strain evidence="1 2">NBRC 12513</strain>
    </source>
</reference>
<name>A0ABQ4AI90_9ACTN</name>
<sequence length="93" mass="9862">MVGLNIADGPYGAIETGERKELAEYIDAVLTTAGVDVAALTARRGRHRGELTDSSRWLVTGRARNGTSTPILCGSRLLEGVVATLGNQHRPFG</sequence>
<organism evidence="1 2">
    <name type="scientific">Actinoplanes lobatus</name>
    <dbReference type="NCBI Taxonomy" id="113568"/>
    <lineage>
        <taxon>Bacteria</taxon>
        <taxon>Bacillati</taxon>
        <taxon>Actinomycetota</taxon>
        <taxon>Actinomycetes</taxon>
        <taxon>Micromonosporales</taxon>
        <taxon>Micromonosporaceae</taxon>
        <taxon>Actinoplanes</taxon>
    </lineage>
</organism>
<dbReference type="EMBL" id="BOMP01000051">
    <property type="protein sequence ID" value="GIE40606.1"/>
    <property type="molecule type" value="Genomic_DNA"/>
</dbReference>
<evidence type="ECO:0000313" key="1">
    <source>
        <dbReference type="EMBL" id="GIE40606.1"/>
    </source>
</evidence>
<keyword evidence="2" id="KW-1185">Reference proteome</keyword>